<keyword evidence="2" id="KW-0255">Endonuclease</keyword>
<protein>
    <submittedName>
        <fullName evidence="2">Endonuclease/exonuclease/phosphatase family protein</fullName>
    </submittedName>
</protein>
<dbReference type="Pfam" id="PF03372">
    <property type="entry name" value="Exo_endo_phos"/>
    <property type="match status" value="1"/>
</dbReference>
<feature type="domain" description="Endonuclease/exonuclease/phosphatase" evidence="1">
    <location>
        <begin position="30"/>
        <end position="296"/>
    </location>
</feature>
<keyword evidence="2" id="KW-0540">Nuclease</keyword>
<comment type="caution">
    <text evidence="2">The sequence shown here is derived from an EMBL/GenBank/DDBJ whole genome shotgun (WGS) entry which is preliminary data.</text>
</comment>
<dbReference type="EMBL" id="JACLHY010000037">
    <property type="protein sequence ID" value="MBC8770482.1"/>
    <property type="molecule type" value="Genomic_DNA"/>
</dbReference>
<dbReference type="SUPFAM" id="SSF56219">
    <property type="entry name" value="DNase I-like"/>
    <property type="match status" value="1"/>
</dbReference>
<dbReference type="Proteomes" id="UP000618952">
    <property type="component" value="Unassembled WGS sequence"/>
</dbReference>
<sequence length="309" mass="35211">MKSNSLYYFGLIFFILGCKTQEPPTTFKVMAWNILHGGNDIANGSQNVVKIISEINPDVLLMVETYGSGKMIADSLGYNFHLIAPEGTATDDKGVNLSIFSKYPFGERIDTGFPFYLGGREILIKGQKVRVFSNWFHYLPWADEPENLGKTTAELLEWEKTETKYEMIQKVLPHLEKYASEANTIPMIFGGDLNTPSHLDWGEETKKNHNGLVVPWYSTKILEDIGLIDTYRTLNPNPISHPGTTWHTKGRNDNHRIDYIFYKGARLEAIKSESYKVFFAEPFSINGKMITYPSDHGFVVTTFRIYIPD</sequence>
<dbReference type="PANTHER" id="PTHR41349:SF1">
    <property type="entry name" value="PROTEIN CBG08683"/>
    <property type="match status" value="1"/>
</dbReference>
<dbReference type="RefSeq" id="WP_187588344.1">
    <property type="nucleotide sequence ID" value="NZ_JACLHY010000037.1"/>
</dbReference>
<gene>
    <name evidence="2" type="ORF">H4O18_20980</name>
</gene>
<proteinExistence type="predicted"/>
<keyword evidence="2" id="KW-0378">Hydrolase</keyword>
<dbReference type="GO" id="GO:0004519">
    <property type="term" value="F:endonuclease activity"/>
    <property type="evidence" value="ECO:0007669"/>
    <property type="project" value="UniProtKB-KW"/>
</dbReference>
<evidence type="ECO:0000259" key="1">
    <source>
        <dbReference type="Pfam" id="PF03372"/>
    </source>
</evidence>
<keyword evidence="3" id="KW-1185">Reference proteome</keyword>
<name>A0ABR7QTF3_9FLAO</name>
<dbReference type="PROSITE" id="PS51257">
    <property type="entry name" value="PROKAR_LIPOPROTEIN"/>
    <property type="match status" value="1"/>
</dbReference>
<dbReference type="InterPro" id="IPR036691">
    <property type="entry name" value="Endo/exonu/phosph_ase_sf"/>
</dbReference>
<accession>A0ABR7QTF3</accession>
<evidence type="ECO:0000313" key="3">
    <source>
        <dbReference type="Proteomes" id="UP000618952"/>
    </source>
</evidence>
<evidence type="ECO:0000313" key="2">
    <source>
        <dbReference type="EMBL" id="MBC8770482.1"/>
    </source>
</evidence>
<dbReference type="PANTHER" id="PTHR41349">
    <property type="match status" value="1"/>
</dbReference>
<organism evidence="2 3">
    <name type="scientific">Arenibacter arenosicollis</name>
    <dbReference type="NCBI Taxonomy" id="2762274"/>
    <lineage>
        <taxon>Bacteria</taxon>
        <taxon>Pseudomonadati</taxon>
        <taxon>Bacteroidota</taxon>
        <taxon>Flavobacteriia</taxon>
        <taxon>Flavobacteriales</taxon>
        <taxon>Flavobacteriaceae</taxon>
        <taxon>Arenibacter</taxon>
    </lineage>
</organism>
<dbReference type="Gene3D" id="3.60.10.10">
    <property type="entry name" value="Endonuclease/exonuclease/phosphatase"/>
    <property type="match status" value="1"/>
</dbReference>
<reference evidence="2 3" key="1">
    <citation type="submission" date="2020-08" db="EMBL/GenBank/DDBJ databases">
        <title>Arenibacter gaetbuli sp. nov., isolated from a sand dune.</title>
        <authorList>
            <person name="Park S."/>
            <person name="Yoon J.-H."/>
        </authorList>
    </citation>
    <scope>NUCLEOTIDE SEQUENCE [LARGE SCALE GENOMIC DNA]</scope>
    <source>
        <strain evidence="2 3">BSSL-BM3</strain>
    </source>
</reference>
<dbReference type="InterPro" id="IPR005135">
    <property type="entry name" value="Endo/exonuclease/phosphatase"/>
</dbReference>